<dbReference type="EMBL" id="CAJHUB010000615">
    <property type="protein sequence ID" value="CAD7666605.1"/>
    <property type="molecule type" value="Genomic_DNA"/>
</dbReference>
<comment type="subcellular location">
    <subcellularLocation>
        <location evidence="1">Membrane</location>
        <topology evidence="1">Multi-pass membrane protein</topology>
    </subcellularLocation>
</comment>
<sequence length="308" mass="31846">MRTRRAGRGGGARARGCRSRPEPRSTAEAPAAGAALPAWTRLCWCGTRGTPRPCSRLGSAPRSQRGPPEAGVLLGPPPPAHSLTRVAPEEGCLPAARPQRLGLPVAREAPQTLACAAGRAGRGRGAGAAGRARRPPRPRAPAALPAPAVPGPPSTSTSTAPALAARPPLPAQVAATTAEAPGASGSPRSGCRTRSASSSSSSSRNARLPAGEPRHFSFNSLGQAHGPTGGHTSLWSFFVCGSCGLAVEKLDFHVRRSRGWSAWRRGRVHGPLLHAWELCWGLGLRTCGAGSWDCSHYPLNCLGLITLM</sequence>
<dbReference type="PANTHER" id="PTHR31746:SF2">
    <property type="entry name" value="TRANSMEMBRANE PROTEIN 229A"/>
    <property type="match status" value="1"/>
</dbReference>
<evidence type="ECO:0000256" key="1">
    <source>
        <dbReference type="ARBA" id="ARBA00004141"/>
    </source>
</evidence>
<protein>
    <submittedName>
        <fullName evidence="7">(raccoon dog) hypothetical protein</fullName>
    </submittedName>
</protein>
<evidence type="ECO:0000313" key="7">
    <source>
        <dbReference type="EMBL" id="CAD7666605.1"/>
    </source>
</evidence>
<feature type="compositionally biased region" description="Low complexity" evidence="6">
    <location>
        <begin position="188"/>
        <end position="204"/>
    </location>
</feature>
<dbReference type="PANTHER" id="PTHR31746">
    <property type="entry name" value="TRANSMEMBRANE PROTEIN 229 FAMILY MEMBER"/>
    <property type="match status" value="1"/>
</dbReference>
<keyword evidence="4" id="KW-1133">Transmembrane helix</keyword>
<feature type="region of interest" description="Disordered" evidence="6">
    <location>
        <begin position="117"/>
        <end position="214"/>
    </location>
</feature>
<feature type="compositionally biased region" description="Low complexity" evidence="6">
    <location>
        <begin position="154"/>
        <end position="166"/>
    </location>
</feature>
<comment type="similarity">
    <text evidence="2">Belongs to the TMEM229 family.</text>
</comment>
<feature type="region of interest" description="Disordered" evidence="6">
    <location>
        <begin position="53"/>
        <end position="80"/>
    </location>
</feature>
<comment type="caution">
    <text evidence="7">The sequence shown here is derived from an EMBL/GenBank/DDBJ whole genome shotgun (WGS) entry which is preliminary data.</text>
</comment>
<dbReference type="Proteomes" id="UP000645828">
    <property type="component" value="Unassembled WGS sequence"/>
</dbReference>
<evidence type="ECO:0000256" key="2">
    <source>
        <dbReference type="ARBA" id="ARBA00006371"/>
    </source>
</evidence>
<proteinExistence type="inferred from homology"/>
<accession>A0A811XQ10</accession>
<organism evidence="7 8">
    <name type="scientific">Nyctereutes procyonoides</name>
    <name type="common">Raccoon dog</name>
    <name type="synonym">Canis procyonoides</name>
    <dbReference type="NCBI Taxonomy" id="34880"/>
    <lineage>
        <taxon>Eukaryota</taxon>
        <taxon>Metazoa</taxon>
        <taxon>Chordata</taxon>
        <taxon>Craniata</taxon>
        <taxon>Vertebrata</taxon>
        <taxon>Euteleostomi</taxon>
        <taxon>Mammalia</taxon>
        <taxon>Eutheria</taxon>
        <taxon>Laurasiatheria</taxon>
        <taxon>Carnivora</taxon>
        <taxon>Caniformia</taxon>
        <taxon>Canidae</taxon>
        <taxon>Nyctereutes</taxon>
    </lineage>
</organism>
<reference evidence="7" key="1">
    <citation type="submission" date="2020-12" db="EMBL/GenBank/DDBJ databases">
        <authorList>
            <consortium name="Molecular Ecology Group"/>
        </authorList>
    </citation>
    <scope>NUCLEOTIDE SEQUENCE</scope>
    <source>
        <strain evidence="7">TBG_1078</strain>
    </source>
</reference>
<keyword evidence="3" id="KW-0812">Transmembrane</keyword>
<dbReference type="AlphaFoldDB" id="A0A811XQ10"/>
<evidence type="ECO:0000256" key="3">
    <source>
        <dbReference type="ARBA" id="ARBA00022692"/>
    </source>
</evidence>
<feature type="region of interest" description="Disordered" evidence="6">
    <location>
        <begin position="1"/>
        <end position="32"/>
    </location>
</feature>
<name>A0A811XQ10_NYCPR</name>
<evidence type="ECO:0000313" key="8">
    <source>
        <dbReference type="Proteomes" id="UP000645828"/>
    </source>
</evidence>
<gene>
    <name evidence="7" type="ORF">NYPRO_LOCUS194</name>
</gene>
<evidence type="ECO:0000256" key="4">
    <source>
        <dbReference type="ARBA" id="ARBA00022989"/>
    </source>
</evidence>
<keyword evidence="5" id="KW-0472">Membrane</keyword>
<keyword evidence="8" id="KW-1185">Reference proteome</keyword>
<evidence type="ECO:0000256" key="5">
    <source>
        <dbReference type="ARBA" id="ARBA00023136"/>
    </source>
</evidence>
<evidence type="ECO:0000256" key="6">
    <source>
        <dbReference type="SAM" id="MobiDB-lite"/>
    </source>
</evidence>
<dbReference type="GO" id="GO:0016020">
    <property type="term" value="C:membrane"/>
    <property type="evidence" value="ECO:0007669"/>
    <property type="project" value="UniProtKB-SubCell"/>
</dbReference>